<sequence length="301" mass="33351">MTHRVLSDNLVSLILSATSTFQSEVFQLDGTDSGTVLEQAHNVLFVDFTTSCRESVLLVGRFCAFVRAVITSATSGQVRNLDDFEAHHVTDRTTLRVNQSRIVRSVRHQSRQNRRVHVRGGVERTVVSRDVVLGQSCTSDGQLCDNRLAQFDRVSQVSLQTNFQQGRFAQTSDVLVDGIREVNQTSQLGQYRTISSHRQRFTNLRGVLGANVIVVHRVFDVVNQHVSGQQAINVNGLLGVLDVFTFVIQRLARLQVSSLGAANHRELCGLTGADLTLHVTVSGHRGTSECGQDFTAEYFQE</sequence>
<accession>A0A3T0ZBW4</accession>
<name>A0A3T0ZBW4_BPK31</name>
<evidence type="ECO:0000313" key="2">
    <source>
        <dbReference type="Proteomes" id="UP000279551"/>
    </source>
</evidence>
<dbReference type="KEGG" id="vg:55009355"/>
<reference evidence="1 2" key="1">
    <citation type="journal article" date="2019" name="Microb. Biotechnol.">
        <title>Identification of three podoviruses infecting Klebsiella encoding capsule depolymerases that digest specific capsular types.</title>
        <authorList>
            <person name="Pan Y.-J."/>
            <person name="Lin T.-L."/>
            <person name="Chen Y.-Y."/>
            <person name="Lai P.-H."/>
            <person name="Tsai Y.-T."/>
            <person name="Hsu C.-R."/>
            <person name="Hsieh P.-F."/>
            <person name="Lin Y.-T."/>
            <person name="Wang J.-T."/>
        </authorList>
    </citation>
    <scope>NUCLEOTIDE SEQUENCE [LARGE SCALE GENOMIC DNA]</scope>
</reference>
<evidence type="ECO:0000313" key="1">
    <source>
        <dbReference type="EMBL" id="BBF66861.1"/>
    </source>
</evidence>
<organismHost>
    <name type="scientific">Klebsiella pneumoniae</name>
    <dbReference type="NCBI Taxonomy" id="573"/>
</organismHost>
<organism evidence="1 2">
    <name type="scientific">Klebsiella phage KN3-1</name>
    <name type="common">Bacteriophage KN3-1</name>
    <dbReference type="NCBI Taxonomy" id="2282630"/>
    <lineage>
        <taxon>Viruses</taxon>
        <taxon>Duplodnaviria</taxon>
        <taxon>Heunggongvirae</taxon>
        <taxon>Uroviricota</taxon>
        <taxon>Caudoviricetes</taxon>
        <taxon>Autographivirales</taxon>
        <taxon>Autotranscriptaviridae</taxon>
        <taxon>Studiervirinae</taxon>
        <taxon>Przondovirus</taxon>
        <taxon>Przondovirus KN31</taxon>
    </lineage>
</organism>
<dbReference type="EMBL" id="LC413194">
    <property type="protein sequence ID" value="BBF66861.1"/>
    <property type="molecule type" value="Genomic_DNA"/>
</dbReference>
<protein>
    <submittedName>
        <fullName evidence="1">Capsid and scaffold protein</fullName>
    </submittedName>
</protein>
<keyword evidence="2" id="KW-1185">Reference proteome</keyword>
<dbReference type="RefSeq" id="YP_009818020.1">
    <property type="nucleotide sequence ID" value="NC_048131.1"/>
</dbReference>
<dbReference type="GeneID" id="55009355"/>
<proteinExistence type="predicted"/>
<dbReference type="Proteomes" id="UP000279551">
    <property type="component" value="Genome"/>
</dbReference>